<evidence type="ECO:0008006" key="3">
    <source>
        <dbReference type="Google" id="ProtNLM"/>
    </source>
</evidence>
<organism evidence="1 2">
    <name type="scientific">Carboxydothermus pertinax</name>
    <dbReference type="NCBI Taxonomy" id="870242"/>
    <lineage>
        <taxon>Bacteria</taxon>
        <taxon>Bacillati</taxon>
        <taxon>Bacillota</taxon>
        <taxon>Clostridia</taxon>
        <taxon>Thermoanaerobacterales</taxon>
        <taxon>Thermoanaerobacteraceae</taxon>
        <taxon>Carboxydothermus</taxon>
    </lineage>
</organism>
<evidence type="ECO:0000313" key="1">
    <source>
        <dbReference type="EMBL" id="GAV23393.1"/>
    </source>
</evidence>
<dbReference type="OrthoDB" id="9787478at2"/>
<dbReference type="InterPro" id="IPR011101">
    <property type="entry name" value="DUF5131"/>
</dbReference>
<sequence>MALNSSIEWTEASWNPVTGCTKISAGCQNCYAERLANRLKIIGIPRYRNGFKVTVHEDVLDYPFKWKKPRMIFVNSMSDLFHEEVPEEFIIRVFNVMNLATHHTFQVLTKRPERALKIAGRLKWTENIWFGVTVENFQAKDRIKILQEIPAKIRFLSCEPLLEPLYELNLSGIHWVIVGGESGPGARPIEADWVRDILRQCQKQNVPFFFKQWGGKYKSKNGRLLDGKIWSQYPGFAMVSV</sequence>
<dbReference type="RefSeq" id="WP_075859818.1">
    <property type="nucleotide sequence ID" value="NZ_BDJK01000048.1"/>
</dbReference>
<dbReference type="Pfam" id="PF07505">
    <property type="entry name" value="DUF5131"/>
    <property type="match status" value="1"/>
</dbReference>
<proteinExistence type="predicted"/>
<name>A0A1L8CWW9_9THEO</name>
<keyword evidence="2" id="KW-1185">Reference proteome</keyword>
<comment type="caution">
    <text evidence="1">The sequence shown here is derived from an EMBL/GenBank/DDBJ whole genome shotgun (WGS) entry which is preliminary data.</text>
</comment>
<gene>
    <name evidence="1" type="ORF">cpu_19030</name>
</gene>
<dbReference type="STRING" id="870242.cpu_19030"/>
<accession>A0A1L8CWW9</accession>
<reference evidence="2" key="1">
    <citation type="submission" date="2016-12" db="EMBL/GenBank/DDBJ databases">
        <title>Draft Genome Sequences od Carboxydothermus pertinax and islandicus, Hydrogenogenic Carboxydotrophic Bacteria.</title>
        <authorList>
            <person name="Fukuyama Y."/>
            <person name="Ohmae K."/>
            <person name="Yoneda Y."/>
            <person name="Yoshida T."/>
            <person name="Sako Y."/>
        </authorList>
    </citation>
    <scope>NUCLEOTIDE SEQUENCE [LARGE SCALE GENOMIC DNA]</scope>
    <source>
        <strain evidence="2">Ug1</strain>
    </source>
</reference>
<evidence type="ECO:0000313" key="2">
    <source>
        <dbReference type="Proteomes" id="UP000187485"/>
    </source>
</evidence>
<protein>
    <recommendedName>
        <fullName evidence="3">Phage Gp37/Gp68 family protein</fullName>
    </recommendedName>
</protein>
<dbReference type="AlphaFoldDB" id="A0A1L8CWW9"/>
<dbReference type="EMBL" id="BDJK01000048">
    <property type="protein sequence ID" value="GAV23393.1"/>
    <property type="molecule type" value="Genomic_DNA"/>
</dbReference>
<dbReference type="Proteomes" id="UP000187485">
    <property type="component" value="Unassembled WGS sequence"/>
</dbReference>